<keyword evidence="1" id="KW-0472">Membrane</keyword>
<evidence type="ECO:0000256" key="1">
    <source>
        <dbReference type="SAM" id="Phobius"/>
    </source>
</evidence>
<feature type="transmembrane region" description="Helical" evidence="1">
    <location>
        <begin position="20"/>
        <end position="45"/>
    </location>
</feature>
<sequence length="169" mass="18941">MLQRFIRITFNPSWTLRRTLLSSGIFLTLTAAAVAMTGIIHELAWLSRAPMITNRGKNVRRTEAINNGKQIYYAMIEMASEGLHPSSLEEIIEFLDYRGDMFTYLPSHASYAREPFLLLHPGKDITSMQPETPIIAALGVDGSRCILVLADGSVEVSRYKDIENLLPAK</sequence>
<dbReference type="EMBL" id="JBHTBS010000001">
    <property type="protein sequence ID" value="MFC7335608.1"/>
    <property type="molecule type" value="Genomic_DNA"/>
</dbReference>
<accession>A0ABW2L2N3</accession>
<gene>
    <name evidence="2" type="ORF">ACFQY0_00345</name>
</gene>
<keyword evidence="1" id="KW-1133">Transmembrane helix</keyword>
<evidence type="ECO:0000313" key="3">
    <source>
        <dbReference type="Proteomes" id="UP001596472"/>
    </source>
</evidence>
<keyword evidence="3" id="KW-1185">Reference proteome</keyword>
<reference evidence="3" key="1">
    <citation type="journal article" date="2019" name="Int. J. Syst. Evol. Microbiol.">
        <title>The Global Catalogue of Microorganisms (GCM) 10K type strain sequencing project: providing services to taxonomists for standard genome sequencing and annotation.</title>
        <authorList>
            <consortium name="The Broad Institute Genomics Platform"/>
            <consortium name="The Broad Institute Genome Sequencing Center for Infectious Disease"/>
            <person name="Wu L."/>
            <person name="Ma J."/>
        </authorList>
    </citation>
    <scope>NUCLEOTIDE SEQUENCE [LARGE SCALE GENOMIC DNA]</scope>
    <source>
        <strain evidence="3">CGMCC 4.1467</strain>
    </source>
</reference>
<dbReference type="Proteomes" id="UP001596472">
    <property type="component" value="Unassembled WGS sequence"/>
</dbReference>
<proteinExistence type="predicted"/>
<keyword evidence="1" id="KW-0812">Transmembrane</keyword>
<name>A0ABW2L2N3_9BACT</name>
<protein>
    <submittedName>
        <fullName evidence="2">Uncharacterized protein</fullName>
    </submittedName>
</protein>
<comment type="caution">
    <text evidence="2">The sequence shown here is derived from an EMBL/GenBank/DDBJ whole genome shotgun (WGS) entry which is preliminary data.</text>
</comment>
<dbReference type="RefSeq" id="WP_379707888.1">
    <property type="nucleotide sequence ID" value="NZ_JBHTBS010000001.1"/>
</dbReference>
<organism evidence="2 3">
    <name type="scientific">Haloferula chungangensis</name>
    <dbReference type="NCBI Taxonomy" id="1048331"/>
    <lineage>
        <taxon>Bacteria</taxon>
        <taxon>Pseudomonadati</taxon>
        <taxon>Verrucomicrobiota</taxon>
        <taxon>Verrucomicrobiia</taxon>
        <taxon>Verrucomicrobiales</taxon>
        <taxon>Verrucomicrobiaceae</taxon>
        <taxon>Haloferula</taxon>
    </lineage>
</organism>
<evidence type="ECO:0000313" key="2">
    <source>
        <dbReference type="EMBL" id="MFC7335608.1"/>
    </source>
</evidence>